<evidence type="ECO:0000256" key="9">
    <source>
        <dbReference type="ARBA" id="ARBA00023098"/>
    </source>
</evidence>
<proteinExistence type="inferred from homology"/>
<keyword evidence="14" id="KW-1185">Reference proteome</keyword>
<dbReference type="RefSeq" id="WP_181198356.1">
    <property type="nucleotide sequence ID" value="NZ_PVNK01000272.1"/>
</dbReference>
<dbReference type="CDD" id="cd08939">
    <property type="entry name" value="KDSR-like_SDR_c"/>
    <property type="match status" value="1"/>
</dbReference>
<dbReference type="GO" id="GO:0016020">
    <property type="term" value="C:membrane"/>
    <property type="evidence" value="ECO:0007669"/>
    <property type="project" value="GOC"/>
</dbReference>
<dbReference type="PROSITE" id="PS00061">
    <property type="entry name" value="ADH_SHORT"/>
    <property type="match status" value="1"/>
</dbReference>
<dbReference type="EMBL" id="PVNK01000272">
    <property type="protein sequence ID" value="PRP90692.1"/>
    <property type="molecule type" value="Genomic_DNA"/>
</dbReference>
<comment type="pathway">
    <text evidence="2">Lipid metabolism; sphingolipid metabolism.</text>
</comment>
<comment type="caution">
    <text evidence="13">The sequence shown here is derived from an EMBL/GenBank/DDBJ whole genome shotgun (WGS) entry which is preliminary data.</text>
</comment>
<dbReference type="PANTHER" id="PTHR43550:SF3">
    <property type="entry name" value="3-KETODIHYDROSPHINGOSINE REDUCTASE"/>
    <property type="match status" value="1"/>
</dbReference>
<evidence type="ECO:0000313" key="14">
    <source>
        <dbReference type="Proteomes" id="UP000237968"/>
    </source>
</evidence>
<evidence type="ECO:0000259" key="12">
    <source>
        <dbReference type="SMART" id="SM00822"/>
    </source>
</evidence>
<gene>
    <name evidence="13" type="primary">acr1_3</name>
    <name evidence="13" type="ORF">ENSA5_62380</name>
</gene>
<evidence type="ECO:0000256" key="4">
    <source>
        <dbReference type="ARBA" id="ARBA00022741"/>
    </source>
</evidence>
<dbReference type="Gene3D" id="3.40.50.720">
    <property type="entry name" value="NAD(P)-binding Rossmann-like Domain"/>
    <property type="match status" value="1"/>
</dbReference>
<evidence type="ECO:0000256" key="7">
    <source>
        <dbReference type="ARBA" id="ARBA00022919"/>
    </source>
</evidence>
<comment type="pathway">
    <text evidence="3">Sphingolipid metabolism.</text>
</comment>
<keyword evidence="5" id="KW-0256">Endoplasmic reticulum</keyword>
<dbReference type="PRINTS" id="PR00080">
    <property type="entry name" value="SDRFAMILY"/>
</dbReference>
<keyword evidence="7" id="KW-0746">Sphingolipid metabolism</keyword>
<dbReference type="PRINTS" id="PR00081">
    <property type="entry name" value="GDHRDH"/>
</dbReference>
<dbReference type="EC" id="1.1.1.102" evidence="10"/>
<dbReference type="InterPro" id="IPR057326">
    <property type="entry name" value="KR_dom"/>
</dbReference>
<dbReference type="InterPro" id="IPR002347">
    <property type="entry name" value="SDR_fam"/>
</dbReference>
<evidence type="ECO:0000256" key="3">
    <source>
        <dbReference type="ARBA" id="ARBA00004991"/>
    </source>
</evidence>
<dbReference type="SUPFAM" id="SSF51735">
    <property type="entry name" value="NAD(P)-binding Rossmann-fold domains"/>
    <property type="match status" value="1"/>
</dbReference>
<dbReference type="Pfam" id="PF00106">
    <property type="entry name" value="adh_short"/>
    <property type="match status" value="1"/>
</dbReference>
<dbReference type="GO" id="GO:0000166">
    <property type="term" value="F:nucleotide binding"/>
    <property type="evidence" value="ECO:0007669"/>
    <property type="project" value="UniProtKB-KW"/>
</dbReference>
<evidence type="ECO:0000256" key="6">
    <source>
        <dbReference type="ARBA" id="ARBA00022857"/>
    </source>
</evidence>
<dbReference type="InterPro" id="IPR045022">
    <property type="entry name" value="KDSR-like"/>
</dbReference>
<organism evidence="13 14">
    <name type="scientific">Enhygromyxa salina</name>
    <dbReference type="NCBI Taxonomy" id="215803"/>
    <lineage>
        <taxon>Bacteria</taxon>
        <taxon>Pseudomonadati</taxon>
        <taxon>Myxococcota</taxon>
        <taxon>Polyangia</taxon>
        <taxon>Nannocystales</taxon>
        <taxon>Nannocystaceae</taxon>
        <taxon>Enhygromyxa</taxon>
    </lineage>
</organism>
<dbReference type="PANTHER" id="PTHR43550">
    <property type="entry name" value="3-KETODIHYDROSPHINGOSINE REDUCTASE"/>
    <property type="match status" value="1"/>
</dbReference>
<accession>A0A2S9XCV1</accession>
<sequence>MASTFANKRVFITGGSSGIGRALAWQLAAEGAHVCIAARGQAGIDETIAELEARAASPTQILFGVAVDIGDREAVGAAVGRVLERLGGLDLLINNAGIAHPAAFLDTPDEVFDAMMRVNYFGTVHVTRALVPAMIEGGGGQVAIVSSLAGVVGIYGYTAYAASKYAVRGFAECLRQELMQHGIGVSVVFPPDTDTPQLERESRTKPPETAALAGTVKPLSAEFVAKTILAGLSRRRFHVIPGLASKLIYFAAGRFPVITRLVLDRDLRRFQRRARALARGDE</sequence>
<dbReference type="InterPro" id="IPR020904">
    <property type="entry name" value="Sc_DH/Rdtase_CS"/>
</dbReference>
<keyword evidence="9" id="KW-0443">Lipid metabolism</keyword>
<feature type="domain" description="Ketoreductase" evidence="12">
    <location>
        <begin position="8"/>
        <end position="192"/>
    </location>
</feature>
<evidence type="ECO:0000313" key="13">
    <source>
        <dbReference type="EMBL" id="PRP90692.1"/>
    </source>
</evidence>
<dbReference type="AlphaFoldDB" id="A0A2S9XCV1"/>
<dbReference type="GO" id="GO:0047560">
    <property type="term" value="F:3-dehydrosphinganine reductase activity"/>
    <property type="evidence" value="ECO:0007669"/>
    <property type="project" value="UniProtKB-EC"/>
</dbReference>
<evidence type="ECO:0000256" key="11">
    <source>
        <dbReference type="RuleBase" id="RU000363"/>
    </source>
</evidence>
<keyword evidence="4" id="KW-0547">Nucleotide-binding</keyword>
<name>A0A2S9XCV1_9BACT</name>
<comment type="similarity">
    <text evidence="11">Belongs to the short-chain dehydrogenases/reductases (SDR) family.</text>
</comment>
<dbReference type="SMART" id="SM00822">
    <property type="entry name" value="PKS_KR"/>
    <property type="match status" value="1"/>
</dbReference>
<comment type="subcellular location">
    <subcellularLocation>
        <location evidence="1">Endoplasmic reticulum</location>
    </subcellularLocation>
</comment>
<evidence type="ECO:0000256" key="5">
    <source>
        <dbReference type="ARBA" id="ARBA00022824"/>
    </source>
</evidence>
<reference evidence="13 14" key="1">
    <citation type="submission" date="2018-03" db="EMBL/GenBank/DDBJ databases">
        <title>Draft Genome Sequences of the Obligatory Marine Myxobacteria Enhygromyxa salina SWB005.</title>
        <authorList>
            <person name="Poehlein A."/>
            <person name="Moghaddam J.A."/>
            <person name="Harms H."/>
            <person name="Alanjari M."/>
            <person name="Koenig G.M."/>
            <person name="Daniel R."/>
            <person name="Schaeberle T.F."/>
        </authorList>
    </citation>
    <scope>NUCLEOTIDE SEQUENCE [LARGE SCALE GENOMIC DNA]</scope>
    <source>
        <strain evidence="13 14">SWB005</strain>
    </source>
</reference>
<dbReference type="FunFam" id="3.40.50.720:FF:000468">
    <property type="entry name" value="Short-chain dehydrogenase, putative"/>
    <property type="match status" value="1"/>
</dbReference>
<dbReference type="InterPro" id="IPR036291">
    <property type="entry name" value="NAD(P)-bd_dom_sf"/>
</dbReference>
<evidence type="ECO:0000256" key="8">
    <source>
        <dbReference type="ARBA" id="ARBA00023002"/>
    </source>
</evidence>
<evidence type="ECO:0000256" key="2">
    <source>
        <dbReference type="ARBA" id="ARBA00004760"/>
    </source>
</evidence>
<keyword evidence="6" id="KW-0521">NADP</keyword>
<dbReference type="Proteomes" id="UP000237968">
    <property type="component" value="Unassembled WGS sequence"/>
</dbReference>
<dbReference type="GO" id="GO:0030148">
    <property type="term" value="P:sphingolipid biosynthetic process"/>
    <property type="evidence" value="ECO:0007669"/>
    <property type="project" value="InterPro"/>
</dbReference>
<evidence type="ECO:0000256" key="1">
    <source>
        <dbReference type="ARBA" id="ARBA00004240"/>
    </source>
</evidence>
<keyword evidence="8 13" id="KW-0560">Oxidoreductase</keyword>
<dbReference type="GO" id="GO:0006666">
    <property type="term" value="P:3-keto-sphinganine metabolic process"/>
    <property type="evidence" value="ECO:0007669"/>
    <property type="project" value="InterPro"/>
</dbReference>
<protein>
    <recommendedName>
        <fullName evidence="10">3-dehydrosphinganine reductase</fullName>
        <ecNumber evidence="10">1.1.1.102</ecNumber>
    </recommendedName>
</protein>
<evidence type="ECO:0000256" key="10">
    <source>
        <dbReference type="ARBA" id="ARBA00026112"/>
    </source>
</evidence>